<feature type="non-terminal residue" evidence="1">
    <location>
        <position position="400"/>
    </location>
</feature>
<dbReference type="InParanoid" id="T0PJF4"/>
<dbReference type="Proteomes" id="UP000030762">
    <property type="component" value="Unassembled WGS sequence"/>
</dbReference>
<name>T0PJF4_SAPDV</name>
<dbReference type="VEuPathDB" id="FungiDB:SDRG_16647"/>
<dbReference type="OMA" id="VYMESIQ"/>
<dbReference type="GeneID" id="19957374"/>
<evidence type="ECO:0000313" key="1">
    <source>
        <dbReference type="EMBL" id="EQC25489.1"/>
    </source>
</evidence>
<keyword evidence="2" id="KW-1185">Reference proteome</keyword>
<evidence type="ECO:0000313" key="2">
    <source>
        <dbReference type="Proteomes" id="UP000030762"/>
    </source>
</evidence>
<protein>
    <submittedName>
        <fullName evidence="1">Uncharacterized protein</fullName>
    </submittedName>
</protein>
<dbReference type="AlphaFoldDB" id="T0PJF4"/>
<dbReference type="EMBL" id="JH767273">
    <property type="protein sequence ID" value="EQC25489.1"/>
    <property type="molecule type" value="Genomic_DNA"/>
</dbReference>
<accession>T0PJF4</accession>
<dbReference type="OrthoDB" id="78977at2759"/>
<sequence>MKKTWTMANSIKRQARCDTSMTTNGAVYLETVLRNIDFGIFYSCWGNGFDIGIGAELQLSSEGRAWLAMVSGATPQLSTSDEALYWRSFGLTSFETQWQNYKQLGVRNSYSIINAFGIAYPLTLVSQAGSYRRGSQTTYKMYWSLANDLSAVAMNTSGIGGLSLLRSSANYAFANTSLFNVYAINGTLASPLPPGSQLTTSLLGPFGSIDMVYVPPPPKVQQLMSTLLELTRAPLAGTLAVQAAYYNITPLDISYPVPGAWLALPYPASYGGSPLCPDITASRLMTAGLFAIVSYDAICLSASGTTARIQPTRQHYVLSALMAQLDSSTNMTRVCAHDVAYVLQCAVYLRSTVSYINSYVPQSEAVRASILDIRDTVRALDISFLLFFRDNASTPVLQLQ</sequence>
<proteinExistence type="predicted"/>
<gene>
    <name evidence="1" type="ORF">SDRG_16647</name>
</gene>
<dbReference type="RefSeq" id="XP_008621085.1">
    <property type="nucleotide sequence ID" value="XM_008622863.1"/>
</dbReference>
<reference evidence="1 2" key="1">
    <citation type="submission" date="2012-04" db="EMBL/GenBank/DDBJ databases">
        <title>The Genome Sequence of Saprolegnia declina VS20.</title>
        <authorList>
            <consortium name="The Broad Institute Genome Sequencing Platform"/>
            <person name="Russ C."/>
            <person name="Nusbaum C."/>
            <person name="Tyler B."/>
            <person name="van West P."/>
            <person name="Dieguez-Uribeondo J."/>
            <person name="de Bruijn I."/>
            <person name="Tripathy S."/>
            <person name="Jiang R."/>
            <person name="Young S.K."/>
            <person name="Zeng Q."/>
            <person name="Gargeya S."/>
            <person name="Fitzgerald M."/>
            <person name="Haas B."/>
            <person name="Abouelleil A."/>
            <person name="Alvarado L."/>
            <person name="Arachchi H.M."/>
            <person name="Berlin A."/>
            <person name="Chapman S.B."/>
            <person name="Goldberg J."/>
            <person name="Griggs A."/>
            <person name="Gujja S."/>
            <person name="Hansen M."/>
            <person name="Howarth C."/>
            <person name="Imamovic A."/>
            <person name="Larimer J."/>
            <person name="McCowen C."/>
            <person name="Montmayeur A."/>
            <person name="Murphy C."/>
            <person name="Neiman D."/>
            <person name="Pearson M."/>
            <person name="Priest M."/>
            <person name="Roberts A."/>
            <person name="Saif S."/>
            <person name="Shea T."/>
            <person name="Sisk P."/>
            <person name="Sykes S."/>
            <person name="Wortman J."/>
            <person name="Nusbaum C."/>
            <person name="Birren B."/>
        </authorList>
    </citation>
    <scope>NUCLEOTIDE SEQUENCE [LARGE SCALE GENOMIC DNA]</scope>
    <source>
        <strain evidence="1 2">VS20</strain>
    </source>
</reference>
<dbReference type="eggNOG" id="ENOG502SD6V">
    <property type="taxonomic scope" value="Eukaryota"/>
</dbReference>
<organism evidence="1 2">
    <name type="scientific">Saprolegnia diclina (strain VS20)</name>
    <dbReference type="NCBI Taxonomy" id="1156394"/>
    <lineage>
        <taxon>Eukaryota</taxon>
        <taxon>Sar</taxon>
        <taxon>Stramenopiles</taxon>
        <taxon>Oomycota</taxon>
        <taxon>Saprolegniomycetes</taxon>
        <taxon>Saprolegniales</taxon>
        <taxon>Saprolegniaceae</taxon>
        <taxon>Saprolegnia</taxon>
    </lineage>
</organism>